<comment type="caution">
    <text evidence="7">The sequence shown here is derived from an EMBL/GenBank/DDBJ whole genome shotgun (WGS) entry which is preliminary data.</text>
</comment>
<dbReference type="InterPro" id="IPR036179">
    <property type="entry name" value="Ig-like_dom_sf"/>
</dbReference>
<evidence type="ECO:0000313" key="8">
    <source>
        <dbReference type="Proteomes" id="UP000499080"/>
    </source>
</evidence>
<sequence length="209" mass="24311">MRSLLQLPAALRLAIRRNFMGEGSFFITPILRGEINLELVPFRRRYLCSIMHLRTLITVFCILVLLANLSEGARKGGGRRRGKHRKMGSQRLIFYTNPRRKEYYDNENGAKIIKASHFDYEFLLGHKISFICAAKGDPRPRVTWFKDGIELHAHPYLQITEWHKSHDYIKSKLEITPARQMDSGTYDCEANNKYSIDRRSFKADFGTLS</sequence>
<dbReference type="InterPro" id="IPR051170">
    <property type="entry name" value="Neural/epithelial_adhesion"/>
</dbReference>
<protein>
    <submittedName>
        <fullName evidence="7">Immunoglobulin domain-containing protein oig-4</fullName>
    </submittedName>
</protein>
<dbReference type="Gene3D" id="2.60.40.10">
    <property type="entry name" value="Immunoglobulins"/>
    <property type="match status" value="1"/>
</dbReference>
<evidence type="ECO:0000313" key="7">
    <source>
        <dbReference type="EMBL" id="GBM29299.1"/>
    </source>
</evidence>
<dbReference type="InterPro" id="IPR013783">
    <property type="entry name" value="Ig-like_fold"/>
</dbReference>
<keyword evidence="8" id="KW-1185">Reference proteome</keyword>
<dbReference type="PANTHER" id="PTHR12231:SF253">
    <property type="entry name" value="DPR-INTERACTING PROTEIN ETA, ISOFORM B-RELATED"/>
    <property type="match status" value="1"/>
</dbReference>
<dbReference type="AlphaFoldDB" id="A0A4Y2ELV3"/>
<keyword evidence="1" id="KW-0732">Signal</keyword>
<gene>
    <name evidence="7" type="primary">oig-4</name>
    <name evidence="7" type="ORF">AVEN_177611_1</name>
</gene>
<dbReference type="OrthoDB" id="6127080at2759"/>
<organism evidence="7 8">
    <name type="scientific">Araneus ventricosus</name>
    <name type="common">Orbweaver spider</name>
    <name type="synonym">Epeira ventricosa</name>
    <dbReference type="NCBI Taxonomy" id="182803"/>
    <lineage>
        <taxon>Eukaryota</taxon>
        <taxon>Metazoa</taxon>
        <taxon>Ecdysozoa</taxon>
        <taxon>Arthropoda</taxon>
        <taxon>Chelicerata</taxon>
        <taxon>Arachnida</taxon>
        <taxon>Araneae</taxon>
        <taxon>Araneomorphae</taxon>
        <taxon>Entelegynae</taxon>
        <taxon>Araneoidea</taxon>
        <taxon>Araneidae</taxon>
        <taxon>Araneus</taxon>
    </lineage>
</organism>
<evidence type="ECO:0000256" key="4">
    <source>
        <dbReference type="ARBA" id="ARBA00023319"/>
    </source>
</evidence>
<dbReference type="EMBL" id="BGPR01000632">
    <property type="protein sequence ID" value="GBM29299.1"/>
    <property type="molecule type" value="Genomic_DNA"/>
</dbReference>
<feature type="transmembrane region" description="Helical" evidence="5">
    <location>
        <begin position="49"/>
        <end position="70"/>
    </location>
</feature>
<evidence type="ECO:0000256" key="2">
    <source>
        <dbReference type="ARBA" id="ARBA00022737"/>
    </source>
</evidence>
<name>A0A4Y2ELV3_ARAVE</name>
<keyword evidence="2" id="KW-0677">Repeat</keyword>
<reference evidence="7 8" key="1">
    <citation type="journal article" date="2019" name="Sci. Rep.">
        <title>Orb-weaving spider Araneus ventricosus genome elucidates the spidroin gene catalogue.</title>
        <authorList>
            <person name="Kono N."/>
            <person name="Nakamura H."/>
            <person name="Ohtoshi R."/>
            <person name="Moran D.A.P."/>
            <person name="Shinohara A."/>
            <person name="Yoshida Y."/>
            <person name="Fujiwara M."/>
            <person name="Mori M."/>
            <person name="Tomita M."/>
            <person name="Arakawa K."/>
        </authorList>
    </citation>
    <scope>NUCLEOTIDE SEQUENCE [LARGE SCALE GENOMIC DNA]</scope>
</reference>
<dbReference type="CDD" id="cd00096">
    <property type="entry name" value="Ig"/>
    <property type="match status" value="1"/>
</dbReference>
<evidence type="ECO:0000256" key="5">
    <source>
        <dbReference type="SAM" id="Phobius"/>
    </source>
</evidence>
<dbReference type="Proteomes" id="UP000499080">
    <property type="component" value="Unassembled WGS sequence"/>
</dbReference>
<dbReference type="PANTHER" id="PTHR12231">
    <property type="entry name" value="CTX-RELATED TYPE I TRANSMEMBRANE PROTEIN"/>
    <property type="match status" value="1"/>
</dbReference>
<accession>A0A4Y2ELV3</accession>
<dbReference type="SMART" id="SM00408">
    <property type="entry name" value="IGc2"/>
    <property type="match status" value="1"/>
</dbReference>
<evidence type="ECO:0000256" key="3">
    <source>
        <dbReference type="ARBA" id="ARBA00023157"/>
    </source>
</evidence>
<dbReference type="Pfam" id="PF07679">
    <property type="entry name" value="I-set"/>
    <property type="match status" value="1"/>
</dbReference>
<keyword evidence="5" id="KW-1133">Transmembrane helix</keyword>
<keyword evidence="5" id="KW-0472">Membrane</keyword>
<keyword evidence="5" id="KW-0812">Transmembrane</keyword>
<evidence type="ECO:0000256" key="1">
    <source>
        <dbReference type="ARBA" id="ARBA00022729"/>
    </source>
</evidence>
<dbReference type="InterPro" id="IPR013098">
    <property type="entry name" value="Ig_I-set"/>
</dbReference>
<dbReference type="PROSITE" id="PS50835">
    <property type="entry name" value="IG_LIKE"/>
    <property type="match status" value="1"/>
</dbReference>
<keyword evidence="4" id="KW-0393">Immunoglobulin domain</keyword>
<evidence type="ECO:0000259" key="6">
    <source>
        <dbReference type="PROSITE" id="PS50835"/>
    </source>
</evidence>
<dbReference type="InterPro" id="IPR007110">
    <property type="entry name" value="Ig-like_dom"/>
</dbReference>
<dbReference type="GO" id="GO:0043005">
    <property type="term" value="C:neuron projection"/>
    <property type="evidence" value="ECO:0007669"/>
    <property type="project" value="TreeGrafter"/>
</dbReference>
<dbReference type="SUPFAM" id="SSF48726">
    <property type="entry name" value="Immunoglobulin"/>
    <property type="match status" value="1"/>
</dbReference>
<proteinExistence type="predicted"/>
<keyword evidence="3" id="KW-1015">Disulfide bond</keyword>
<dbReference type="InterPro" id="IPR003598">
    <property type="entry name" value="Ig_sub2"/>
</dbReference>
<feature type="domain" description="Ig-like" evidence="6">
    <location>
        <begin position="98"/>
        <end position="209"/>
    </location>
</feature>
<dbReference type="FunFam" id="2.60.40.10:FF:000032">
    <property type="entry name" value="palladin isoform X1"/>
    <property type="match status" value="1"/>
</dbReference>